<dbReference type="GO" id="GO:0016758">
    <property type="term" value="F:hexosyltransferase activity"/>
    <property type="evidence" value="ECO:0007669"/>
    <property type="project" value="TreeGrafter"/>
</dbReference>
<dbReference type="Pfam" id="PF13439">
    <property type="entry name" value="Glyco_transf_4"/>
    <property type="match status" value="1"/>
</dbReference>
<evidence type="ECO:0000313" key="6">
    <source>
        <dbReference type="Proteomes" id="UP000216533"/>
    </source>
</evidence>
<dbReference type="CDD" id="cd03814">
    <property type="entry name" value="GT4-like"/>
    <property type="match status" value="1"/>
</dbReference>
<organism evidence="5 6">
    <name type="scientific">Parenemella sanctibonifatiensis</name>
    <dbReference type="NCBI Taxonomy" id="2016505"/>
    <lineage>
        <taxon>Bacteria</taxon>
        <taxon>Bacillati</taxon>
        <taxon>Actinomycetota</taxon>
        <taxon>Actinomycetes</taxon>
        <taxon>Propionibacteriales</taxon>
        <taxon>Propionibacteriaceae</taxon>
        <taxon>Parenemella</taxon>
    </lineage>
</organism>
<protein>
    <submittedName>
        <fullName evidence="5">Alpha-mannosyltransferase</fullName>
    </submittedName>
</protein>
<evidence type="ECO:0000313" key="5">
    <source>
        <dbReference type="EMBL" id="OYN87610.1"/>
    </source>
</evidence>
<evidence type="ECO:0000256" key="1">
    <source>
        <dbReference type="ARBA" id="ARBA00022676"/>
    </source>
</evidence>
<accession>A0A255E8J6</accession>
<dbReference type="Gene3D" id="3.40.50.2000">
    <property type="entry name" value="Glycogen Phosphorylase B"/>
    <property type="match status" value="2"/>
</dbReference>
<feature type="domain" description="Glycosyltransferase subfamily 4-like N-terminal" evidence="4">
    <location>
        <begin position="14"/>
        <end position="180"/>
    </location>
</feature>
<dbReference type="InterPro" id="IPR050194">
    <property type="entry name" value="Glycosyltransferase_grp1"/>
</dbReference>
<dbReference type="Proteomes" id="UP000216533">
    <property type="component" value="Unassembled WGS sequence"/>
</dbReference>
<keyword evidence="2 5" id="KW-0808">Transferase</keyword>
<dbReference type="PANTHER" id="PTHR45947:SF3">
    <property type="entry name" value="SULFOQUINOVOSYL TRANSFERASE SQD2"/>
    <property type="match status" value="1"/>
</dbReference>
<dbReference type="Pfam" id="PF00534">
    <property type="entry name" value="Glycos_transf_1"/>
    <property type="match status" value="1"/>
</dbReference>
<proteinExistence type="predicted"/>
<dbReference type="EMBL" id="NMVI01000016">
    <property type="protein sequence ID" value="OYN87610.1"/>
    <property type="molecule type" value="Genomic_DNA"/>
</dbReference>
<reference evidence="5 6" key="1">
    <citation type="submission" date="2017-07" db="EMBL/GenBank/DDBJ databases">
        <title>Draft whole genome sequences of clinical Proprionibacteriaceae strains.</title>
        <authorList>
            <person name="Bernier A.-M."/>
            <person name="Bernard K."/>
            <person name="Domingo M.-C."/>
        </authorList>
    </citation>
    <scope>NUCLEOTIDE SEQUENCE [LARGE SCALE GENOMIC DNA]</scope>
    <source>
        <strain evidence="5 6">NML 160184</strain>
    </source>
</reference>
<evidence type="ECO:0000259" key="3">
    <source>
        <dbReference type="Pfam" id="PF00534"/>
    </source>
</evidence>
<dbReference type="InterPro" id="IPR001296">
    <property type="entry name" value="Glyco_trans_1"/>
</dbReference>
<dbReference type="SUPFAM" id="SSF53756">
    <property type="entry name" value="UDP-Glycosyltransferase/glycogen phosphorylase"/>
    <property type="match status" value="1"/>
</dbReference>
<dbReference type="GO" id="GO:1901137">
    <property type="term" value="P:carbohydrate derivative biosynthetic process"/>
    <property type="evidence" value="ECO:0007669"/>
    <property type="project" value="UniProtKB-ARBA"/>
</dbReference>
<comment type="caution">
    <text evidence="5">The sequence shown here is derived from an EMBL/GenBank/DDBJ whole genome shotgun (WGS) entry which is preliminary data.</text>
</comment>
<gene>
    <name evidence="5" type="ORF">CGZ92_07890</name>
</gene>
<feature type="domain" description="Glycosyl transferase family 1" evidence="3">
    <location>
        <begin position="196"/>
        <end position="345"/>
    </location>
</feature>
<dbReference type="PANTHER" id="PTHR45947">
    <property type="entry name" value="SULFOQUINOVOSYL TRANSFERASE SQD2"/>
    <property type="match status" value="1"/>
</dbReference>
<keyword evidence="1 5" id="KW-0328">Glycosyltransferase</keyword>
<evidence type="ECO:0000259" key="4">
    <source>
        <dbReference type="Pfam" id="PF13439"/>
    </source>
</evidence>
<evidence type="ECO:0000256" key="2">
    <source>
        <dbReference type="ARBA" id="ARBA00022679"/>
    </source>
</evidence>
<dbReference type="RefSeq" id="WP_094450832.1">
    <property type="nucleotide sequence ID" value="NZ_NMVI01000016.1"/>
</dbReference>
<name>A0A255E8J6_9ACTN</name>
<dbReference type="AlphaFoldDB" id="A0A255E8J6"/>
<dbReference type="InterPro" id="IPR028098">
    <property type="entry name" value="Glyco_trans_4-like_N"/>
</dbReference>
<sequence>MRVAIIAESFLPLVNGVTNSVLRVLEHLAENGHDARVIAPGAMGKCPAEAYGFPVTRLASVNMPGYAGVQIATTPSYALERILEDFQPDVVHLAAPFNVGYRGALAVSRLELPSVAIYQTEIPSYAARYGVPHAEALLWWRVRQAHNLATMTLAPSSFARSQLIEQGVQRVGIWGRGVDSVRFHPSKRSQQWRDRVAPHGERIILYVGRLAPEKQVGDLQVLADLPNTRIAIVGSGPSQTELETFLPGAVFLGHQGGEDLATAYASADLFVTPGELETFGQTIQEAMASGLPVIAPARGGPLDLINPSRTGWLYSPGDLASLRRHARDLLGDERKRQAFGTRARQSVEHRTWAYMCDQLLDYYREAIETAPRLSAA</sequence>